<dbReference type="CDD" id="cd01335">
    <property type="entry name" value="Radical_SAM"/>
    <property type="match status" value="1"/>
</dbReference>
<dbReference type="GO" id="GO:0046872">
    <property type="term" value="F:metal ion binding"/>
    <property type="evidence" value="ECO:0007669"/>
    <property type="project" value="UniProtKB-KW"/>
</dbReference>
<reference evidence="8 9" key="1">
    <citation type="submission" date="2007-08" db="EMBL/GenBank/DDBJ databases">
        <title>Complete sequence of Thermotoga lettingae TMO.</title>
        <authorList>
            <consortium name="US DOE Joint Genome Institute"/>
            <person name="Copeland A."/>
            <person name="Lucas S."/>
            <person name="Lapidus A."/>
            <person name="Barry K."/>
            <person name="Glavina del Rio T."/>
            <person name="Dalin E."/>
            <person name="Tice H."/>
            <person name="Pitluck S."/>
            <person name="Foster B."/>
            <person name="Bruce D."/>
            <person name="Schmutz J."/>
            <person name="Larimer F."/>
            <person name="Land M."/>
            <person name="Hauser L."/>
            <person name="Kyrpides N."/>
            <person name="Mikhailova N."/>
            <person name="Nelson K."/>
            <person name="Gogarten J.P."/>
            <person name="Noll K."/>
            <person name="Richardson P."/>
        </authorList>
    </citation>
    <scope>NUCLEOTIDE SEQUENCE [LARGE SCALE GENOMIC DNA]</scope>
    <source>
        <strain evidence="9">ATCC BAA-301 / DSM 14385 / NBRC 107922 / TMO</strain>
    </source>
</reference>
<reference evidence="8 9" key="2">
    <citation type="journal article" date="2009" name="Proc. Natl. Acad. Sci. U.S.A.">
        <title>On the chimeric nature, thermophilic origin, and phylogenetic placement of the Thermotogales.</title>
        <authorList>
            <person name="Zhaxybayeva O."/>
            <person name="Swithers K.S."/>
            <person name="Lapierre P."/>
            <person name="Fournier G.P."/>
            <person name="Bickhart D.M."/>
            <person name="DeBoy R.T."/>
            <person name="Nelson K.E."/>
            <person name="Nesbo C.L."/>
            <person name="Doolittle W.F."/>
            <person name="Gogarten J.P."/>
            <person name="Noll K.M."/>
        </authorList>
    </citation>
    <scope>NUCLEOTIDE SEQUENCE [LARGE SCALE GENOMIC DNA]</scope>
    <source>
        <strain evidence="9">ATCC BAA-301 / DSM 14385 / NBRC 107922 / TMO</strain>
    </source>
</reference>
<evidence type="ECO:0000256" key="3">
    <source>
        <dbReference type="ARBA" id="ARBA00022691"/>
    </source>
</evidence>
<evidence type="ECO:0000256" key="2">
    <source>
        <dbReference type="ARBA" id="ARBA00022485"/>
    </source>
</evidence>
<gene>
    <name evidence="8" type="ordered locus">Tlet_1748</name>
</gene>
<evidence type="ECO:0000259" key="7">
    <source>
        <dbReference type="PROSITE" id="PS51918"/>
    </source>
</evidence>
<dbReference type="InterPro" id="IPR024007">
    <property type="entry name" value="FeFe-hyd_mat_HydG"/>
</dbReference>
<dbReference type="SMART" id="SM00876">
    <property type="entry name" value="BATS"/>
    <property type="match status" value="1"/>
</dbReference>
<keyword evidence="2" id="KW-0004">4Fe-4S</keyword>
<accession>A8F818</accession>
<dbReference type="InterPro" id="IPR007197">
    <property type="entry name" value="rSAM"/>
</dbReference>
<evidence type="ECO:0000256" key="1">
    <source>
        <dbReference type="ARBA" id="ARBA00001966"/>
    </source>
</evidence>
<dbReference type="RefSeq" id="WP_012003778.1">
    <property type="nucleotide sequence ID" value="NC_009828.1"/>
</dbReference>
<protein>
    <submittedName>
        <fullName evidence="8">Biotin and thiamin synthesis associated</fullName>
    </submittedName>
</protein>
<dbReference type="PANTHER" id="PTHR43583:SF2">
    <property type="entry name" value="THIAZOLE BIOSYNTHESIS PROTEIN"/>
    <property type="match status" value="1"/>
</dbReference>
<dbReference type="SFLD" id="SFLDS00029">
    <property type="entry name" value="Radical_SAM"/>
    <property type="match status" value="1"/>
</dbReference>
<organism evidence="8 9">
    <name type="scientific">Pseudothermotoga lettingae (strain ATCC BAA-301 / DSM 14385 / NBRC 107922 / TMO)</name>
    <name type="common">Thermotoga lettingae</name>
    <dbReference type="NCBI Taxonomy" id="416591"/>
    <lineage>
        <taxon>Bacteria</taxon>
        <taxon>Thermotogati</taxon>
        <taxon>Thermotogota</taxon>
        <taxon>Thermotogae</taxon>
        <taxon>Thermotogales</taxon>
        <taxon>Thermotogaceae</taxon>
        <taxon>Pseudothermotoga</taxon>
    </lineage>
</organism>
<dbReference type="InterPro" id="IPR058240">
    <property type="entry name" value="rSAM_sf"/>
</dbReference>
<name>A8F818_PSELT</name>
<dbReference type="SUPFAM" id="SSF102114">
    <property type="entry name" value="Radical SAM enzymes"/>
    <property type="match status" value="1"/>
</dbReference>
<evidence type="ECO:0000313" key="8">
    <source>
        <dbReference type="EMBL" id="ABV34302.1"/>
    </source>
</evidence>
<dbReference type="Pfam" id="PF06968">
    <property type="entry name" value="BATS"/>
    <property type="match status" value="1"/>
</dbReference>
<dbReference type="SFLD" id="SFLDG01060">
    <property type="entry name" value="BATS_domain_containing"/>
    <property type="match status" value="1"/>
</dbReference>
<dbReference type="GO" id="GO:0042364">
    <property type="term" value="P:water-soluble vitamin biosynthetic process"/>
    <property type="evidence" value="ECO:0007669"/>
    <property type="project" value="UniProtKB-ARBA"/>
</dbReference>
<keyword evidence="3" id="KW-0949">S-adenosyl-L-methionine</keyword>
<dbReference type="InterPro" id="IPR010722">
    <property type="entry name" value="BATS_dom"/>
</dbReference>
<dbReference type="KEGG" id="tle:Tlet_1748"/>
<keyword evidence="9" id="KW-1185">Reference proteome</keyword>
<comment type="cofactor">
    <cofactor evidence="1">
        <name>[4Fe-4S] cluster</name>
        <dbReference type="ChEBI" id="CHEBI:49883"/>
    </cofactor>
</comment>
<keyword evidence="6" id="KW-0411">Iron-sulfur</keyword>
<keyword evidence="4" id="KW-0479">Metal-binding</keyword>
<evidence type="ECO:0000313" key="9">
    <source>
        <dbReference type="Proteomes" id="UP000002016"/>
    </source>
</evidence>
<proteinExistence type="predicted"/>
<dbReference type="InterPro" id="IPR013785">
    <property type="entry name" value="Aldolase_TIM"/>
</dbReference>
<evidence type="ECO:0000256" key="6">
    <source>
        <dbReference type="ARBA" id="ARBA00023014"/>
    </source>
</evidence>
<dbReference type="Proteomes" id="UP000002016">
    <property type="component" value="Chromosome"/>
</dbReference>
<dbReference type="NCBIfam" id="TIGR03955">
    <property type="entry name" value="rSAM_HydG"/>
    <property type="match status" value="1"/>
</dbReference>
<evidence type="ECO:0000256" key="4">
    <source>
        <dbReference type="ARBA" id="ARBA00022723"/>
    </source>
</evidence>
<dbReference type="eggNOG" id="COG0502">
    <property type="taxonomic scope" value="Bacteria"/>
</dbReference>
<dbReference type="EMBL" id="CP000812">
    <property type="protein sequence ID" value="ABV34302.1"/>
    <property type="molecule type" value="Genomic_DNA"/>
</dbReference>
<keyword evidence="5" id="KW-0408">Iron</keyword>
<dbReference type="GO" id="GO:0003824">
    <property type="term" value="F:catalytic activity"/>
    <property type="evidence" value="ECO:0007669"/>
    <property type="project" value="InterPro"/>
</dbReference>
<dbReference type="GO" id="GO:0051539">
    <property type="term" value="F:4 iron, 4 sulfur cluster binding"/>
    <property type="evidence" value="ECO:0007669"/>
    <property type="project" value="UniProtKB-KW"/>
</dbReference>
<dbReference type="AlphaFoldDB" id="A8F818"/>
<dbReference type="STRING" id="416591.Tlet_1748"/>
<dbReference type="OrthoDB" id="9801120at2"/>
<dbReference type="SFLD" id="SFLDG01081">
    <property type="entry name" value="cleavage_of_the_Ca-Cb_bond_in"/>
    <property type="match status" value="1"/>
</dbReference>
<dbReference type="Pfam" id="PF04055">
    <property type="entry name" value="Radical_SAM"/>
    <property type="match status" value="1"/>
</dbReference>
<sequence>MYTFVKKILDSESFIPHEEINRLLSLTKNPDKKYIEEILEKSLNKERLDLSETAALLNAENPELVEMIFTAAKSLKEKIYGNRIVLFAPLYIGNECINNCSYCGFRSENKQVIRKTLTDEELTNELFALTSKGHKRLIVVFGEHPVYSPEYIAKTIEKIYSYRNGNGEIRRVNVNAAPQTVEGYKTIRNAGIGTFQIFQETYHLPTYKKYHKAGPKSSYTYRLFGLDRAMIAGIDDVGIGALFGLYDWKFEVMGLMCHTRHLEERFGVGPHTISFPRIEPAVGTPLTEKPPYAVSDYDFKRLVAIIRLSVPYTGLILTAREKVQLRDEVIKLGVSQIDAGSSIGVGSYAQKDQEIVRKSQFILGDTRTLDEVIKELAMEGYIPSFCTACYRAGRTGQHFMEFAIPGFVKEFCTPNALLTFKEYLIDYATNETKLIGEKLIEKELLKIPDSRRETVRKMLVNIEKGERDVRL</sequence>
<dbReference type="PANTHER" id="PTHR43583">
    <property type="entry name" value="2-IMINOACETATE SYNTHASE"/>
    <property type="match status" value="1"/>
</dbReference>
<dbReference type="SFLD" id="SFLDF00319">
    <property type="entry name" value="Fe_hydrogenase_maturase_(HydG"/>
    <property type="match status" value="1"/>
</dbReference>
<dbReference type="InterPro" id="IPR034428">
    <property type="entry name" value="ThiH/NoCL/HydG-like"/>
</dbReference>
<dbReference type="Gene3D" id="3.20.20.70">
    <property type="entry name" value="Aldolase class I"/>
    <property type="match status" value="1"/>
</dbReference>
<dbReference type="GO" id="GO:0044272">
    <property type="term" value="P:sulfur compound biosynthetic process"/>
    <property type="evidence" value="ECO:0007669"/>
    <property type="project" value="UniProtKB-ARBA"/>
</dbReference>
<dbReference type="PROSITE" id="PS51918">
    <property type="entry name" value="RADICAL_SAM"/>
    <property type="match status" value="1"/>
</dbReference>
<feature type="domain" description="Radical SAM core" evidence="7">
    <location>
        <begin position="80"/>
        <end position="312"/>
    </location>
</feature>
<dbReference type="HOGENOM" id="CLU_046249_0_0_0"/>
<evidence type="ECO:0000256" key="5">
    <source>
        <dbReference type="ARBA" id="ARBA00023004"/>
    </source>
</evidence>